<dbReference type="KEGG" id="ebt:EBL_c19910"/>
<gene>
    <name evidence="1" type="ordered locus">EBL_c19910</name>
</gene>
<keyword evidence="2" id="KW-1185">Reference proteome</keyword>
<name>I2B978_SHIBC</name>
<organism evidence="1 2">
    <name type="scientific">Shimwellia blattae (strain ATCC 29907 / DSM 4481 / JCM 1650 / NBRC 105725 / CDC 9005-74)</name>
    <name type="common">Escherichia blattae</name>
    <dbReference type="NCBI Taxonomy" id="630626"/>
    <lineage>
        <taxon>Bacteria</taxon>
        <taxon>Pseudomonadati</taxon>
        <taxon>Pseudomonadota</taxon>
        <taxon>Gammaproteobacteria</taxon>
        <taxon>Enterobacterales</taxon>
        <taxon>Enterobacteriaceae</taxon>
        <taxon>Shimwellia</taxon>
    </lineage>
</organism>
<proteinExistence type="predicted"/>
<dbReference type="EMBL" id="CP001560">
    <property type="protein sequence ID" value="AFJ47082.1"/>
    <property type="molecule type" value="Genomic_DNA"/>
</dbReference>
<reference evidence="1 2" key="1">
    <citation type="journal article" date="2012" name="J. Bacteriol.">
        <title>Complete genome sequence of the B12-producing Shimwellia blattae strain DSM 4481, isolated from a cockroach.</title>
        <authorList>
            <person name="Brzuszkiewicz E."/>
            <person name="Waschkowitz T."/>
            <person name="Wiezer A."/>
            <person name="Daniel R."/>
        </authorList>
    </citation>
    <scope>NUCLEOTIDE SEQUENCE [LARGE SCALE GENOMIC DNA]</scope>
    <source>
        <strain evidence="2">ATCC 29907 / DSM 4481 / JCM 1650 / NBRC 105725 / CDC 9005-74</strain>
    </source>
</reference>
<dbReference type="STRING" id="630626.EBL_c19910"/>
<protein>
    <submittedName>
        <fullName evidence="1">Uncharacterized protein</fullName>
    </submittedName>
</protein>
<evidence type="ECO:0000313" key="1">
    <source>
        <dbReference type="EMBL" id="AFJ47082.1"/>
    </source>
</evidence>
<accession>I2B978</accession>
<dbReference type="Proteomes" id="UP000001955">
    <property type="component" value="Chromosome"/>
</dbReference>
<dbReference type="HOGENOM" id="CLU_2865373_0_0_6"/>
<dbReference type="AlphaFoldDB" id="I2B978"/>
<evidence type="ECO:0000313" key="2">
    <source>
        <dbReference type="Proteomes" id="UP000001955"/>
    </source>
</evidence>
<sequence>MSRIPSWELLLRASHCLPVNKRSIAFYFSENSNHLPPESTHFHNTDGNFLSGMPLYPGAGTLTY</sequence>